<dbReference type="AlphaFoldDB" id="A0A4R6S2T7"/>
<proteinExistence type="predicted"/>
<dbReference type="InterPro" id="IPR016181">
    <property type="entry name" value="Acyl_CoA_acyltransferase"/>
</dbReference>
<comment type="caution">
    <text evidence="1">The sequence shown here is derived from an EMBL/GenBank/DDBJ whole genome shotgun (WGS) entry which is preliminary data.</text>
</comment>
<evidence type="ECO:0000313" key="1">
    <source>
        <dbReference type="EMBL" id="TDP93892.1"/>
    </source>
</evidence>
<dbReference type="Proteomes" id="UP000295444">
    <property type="component" value="Unassembled WGS sequence"/>
</dbReference>
<dbReference type="SUPFAM" id="SSF55729">
    <property type="entry name" value="Acyl-CoA N-acyltransferases (Nat)"/>
    <property type="match status" value="1"/>
</dbReference>
<reference evidence="1 2" key="1">
    <citation type="submission" date="2019-03" db="EMBL/GenBank/DDBJ databases">
        <title>Genomic Encyclopedia of Type Strains, Phase IV (KMG-IV): sequencing the most valuable type-strain genomes for metagenomic binning, comparative biology and taxonomic classification.</title>
        <authorList>
            <person name="Goeker M."/>
        </authorList>
    </citation>
    <scope>NUCLEOTIDE SEQUENCE [LARGE SCALE GENOMIC DNA]</scope>
    <source>
        <strain evidence="1 2">DSM 45361</strain>
    </source>
</reference>
<evidence type="ECO:0000313" key="2">
    <source>
        <dbReference type="Proteomes" id="UP000295444"/>
    </source>
</evidence>
<evidence type="ECO:0008006" key="3">
    <source>
        <dbReference type="Google" id="ProtNLM"/>
    </source>
</evidence>
<gene>
    <name evidence="1" type="ORF">EV186_106286</name>
</gene>
<accession>A0A4R6S2T7</accession>
<protein>
    <recommendedName>
        <fullName evidence="3">Acetyltransferase (GNAT) family protein</fullName>
    </recommendedName>
</protein>
<keyword evidence="2" id="KW-1185">Reference proteome</keyword>
<dbReference type="EMBL" id="SNXZ01000006">
    <property type="protein sequence ID" value="TDP93892.1"/>
    <property type="molecule type" value="Genomic_DNA"/>
</dbReference>
<organism evidence="1 2">
    <name type="scientific">Labedaea rhizosphaerae</name>
    <dbReference type="NCBI Taxonomy" id="598644"/>
    <lineage>
        <taxon>Bacteria</taxon>
        <taxon>Bacillati</taxon>
        <taxon>Actinomycetota</taxon>
        <taxon>Actinomycetes</taxon>
        <taxon>Pseudonocardiales</taxon>
        <taxon>Pseudonocardiaceae</taxon>
        <taxon>Labedaea</taxon>
    </lineage>
</organism>
<name>A0A4R6S2T7_LABRH</name>
<sequence length="326" mass="36804">MVDPVTEPIPYAWDAFVKEESLPVLWHGRTLATASWLGQTPSVLCAVTDGPRTVALFFGRLQGLSDPRRYHAPAEAAPGFFECRLYPGSLAGYRFDERLDAAGQAAAVAAFESALRARFGRRVAGVAYRHVAPEHVAAVRGRNRLVRPVQPEPVLYNRWSDPGQYRAELPGKWRSQLRKVQATVAADPTLSVRLCPEVPEREATRLVQQIGRRHRPWWLIRPPIPESYFRVLNEDPGTEFVCYFSGERLLALSTVHDTGTELQMSHWGSRDRTDGGRQNIYFDQFLRVADLMIDRGRALTRFGKGMTEIKARFATTQESRFLVAGR</sequence>